<sequence length="119" mass="13454">MVLGNRGYWALKLLRLLGLTSSVLSSKTSNLLLVRIANVSRGRGTKALASGKQRLRVLIRTLILRCLSYSGQDLLLALCIPEQFKHLIADKLQTWSCISSWKHFLHSFLFLQNFVICPN</sequence>
<accession>A0A8D9AIJ7</accession>
<reference evidence="2" key="1">
    <citation type="submission" date="2021-05" db="EMBL/GenBank/DDBJ databases">
        <authorList>
            <person name="Alioto T."/>
            <person name="Alioto T."/>
            <person name="Gomez Garrido J."/>
        </authorList>
    </citation>
    <scope>NUCLEOTIDE SEQUENCE</scope>
</reference>
<evidence type="ECO:0000256" key="1">
    <source>
        <dbReference type="SAM" id="SignalP"/>
    </source>
</evidence>
<dbReference type="EMBL" id="HBUF01572549">
    <property type="protein sequence ID" value="CAG6767153.1"/>
    <property type="molecule type" value="Transcribed_RNA"/>
</dbReference>
<organism evidence="2">
    <name type="scientific">Cacopsylla melanoneura</name>
    <dbReference type="NCBI Taxonomy" id="428564"/>
    <lineage>
        <taxon>Eukaryota</taxon>
        <taxon>Metazoa</taxon>
        <taxon>Ecdysozoa</taxon>
        <taxon>Arthropoda</taxon>
        <taxon>Hexapoda</taxon>
        <taxon>Insecta</taxon>
        <taxon>Pterygota</taxon>
        <taxon>Neoptera</taxon>
        <taxon>Paraneoptera</taxon>
        <taxon>Hemiptera</taxon>
        <taxon>Sternorrhyncha</taxon>
        <taxon>Psylloidea</taxon>
        <taxon>Psyllidae</taxon>
        <taxon>Psyllinae</taxon>
        <taxon>Cacopsylla</taxon>
    </lineage>
</organism>
<protein>
    <submittedName>
        <fullName evidence="2">Uncharacterized protein</fullName>
    </submittedName>
</protein>
<proteinExistence type="predicted"/>
<dbReference type="EMBL" id="HBUF01572547">
    <property type="protein sequence ID" value="CAG6767145.1"/>
    <property type="molecule type" value="Transcribed_RNA"/>
</dbReference>
<dbReference type="EMBL" id="HBUF01572548">
    <property type="protein sequence ID" value="CAG6767149.1"/>
    <property type="molecule type" value="Transcribed_RNA"/>
</dbReference>
<feature type="chain" id="PRO_5036428986" evidence="1">
    <location>
        <begin position="26"/>
        <end position="119"/>
    </location>
</feature>
<dbReference type="EMBL" id="HBUF01572546">
    <property type="protein sequence ID" value="CAG6767141.1"/>
    <property type="molecule type" value="Transcribed_RNA"/>
</dbReference>
<keyword evidence="1" id="KW-0732">Signal</keyword>
<name>A0A8D9AIJ7_9HEMI</name>
<feature type="signal peptide" evidence="1">
    <location>
        <begin position="1"/>
        <end position="25"/>
    </location>
</feature>
<evidence type="ECO:0000313" key="2">
    <source>
        <dbReference type="EMBL" id="CAG6767153.1"/>
    </source>
</evidence>
<dbReference type="AlphaFoldDB" id="A0A8D9AIJ7"/>